<keyword evidence="2" id="KW-1185">Reference proteome</keyword>
<protein>
    <submittedName>
        <fullName evidence="1">Uncharacterized protein</fullName>
    </submittedName>
</protein>
<organism evidence="1 2">
    <name type="scientific">Catharanthus roseus</name>
    <name type="common">Madagascar periwinkle</name>
    <name type="synonym">Vinca rosea</name>
    <dbReference type="NCBI Taxonomy" id="4058"/>
    <lineage>
        <taxon>Eukaryota</taxon>
        <taxon>Viridiplantae</taxon>
        <taxon>Streptophyta</taxon>
        <taxon>Embryophyta</taxon>
        <taxon>Tracheophyta</taxon>
        <taxon>Spermatophyta</taxon>
        <taxon>Magnoliopsida</taxon>
        <taxon>eudicotyledons</taxon>
        <taxon>Gunneridae</taxon>
        <taxon>Pentapetalae</taxon>
        <taxon>asterids</taxon>
        <taxon>lamiids</taxon>
        <taxon>Gentianales</taxon>
        <taxon>Apocynaceae</taxon>
        <taxon>Rauvolfioideae</taxon>
        <taxon>Vinceae</taxon>
        <taxon>Catharanthinae</taxon>
        <taxon>Catharanthus</taxon>
    </lineage>
</organism>
<accession>A0ACC0BEE2</accession>
<name>A0ACC0BEE2_CATRO</name>
<dbReference type="EMBL" id="CM044703">
    <property type="protein sequence ID" value="KAI5670983.1"/>
    <property type="molecule type" value="Genomic_DNA"/>
</dbReference>
<proteinExistence type="predicted"/>
<evidence type="ECO:0000313" key="2">
    <source>
        <dbReference type="Proteomes" id="UP001060085"/>
    </source>
</evidence>
<reference evidence="2" key="1">
    <citation type="journal article" date="2023" name="Nat. Plants">
        <title>Single-cell RNA sequencing provides a high-resolution roadmap for understanding the multicellular compartmentation of specialized metabolism.</title>
        <authorList>
            <person name="Sun S."/>
            <person name="Shen X."/>
            <person name="Li Y."/>
            <person name="Li Y."/>
            <person name="Wang S."/>
            <person name="Li R."/>
            <person name="Zhang H."/>
            <person name="Shen G."/>
            <person name="Guo B."/>
            <person name="Wei J."/>
            <person name="Xu J."/>
            <person name="St-Pierre B."/>
            <person name="Chen S."/>
            <person name="Sun C."/>
        </authorList>
    </citation>
    <scope>NUCLEOTIDE SEQUENCE [LARGE SCALE GENOMIC DNA]</scope>
</reference>
<gene>
    <name evidence="1" type="ORF">M9H77_11347</name>
</gene>
<comment type="caution">
    <text evidence="1">The sequence shown here is derived from an EMBL/GenBank/DDBJ whole genome shotgun (WGS) entry which is preliminary data.</text>
</comment>
<dbReference type="Proteomes" id="UP001060085">
    <property type="component" value="Linkage Group LG03"/>
</dbReference>
<evidence type="ECO:0000313" key="1">
    <source>
        <dbReference type="EMBL" id="KAI5670983.1"/>
    </source>
</evidence>
<sequence length="275" mass="32149">MDNRIPAKDKMKVNNSAELFHRPSFMKILVGGINYSSVQIPTDFMHHLEGVALDTATLTISSGQSWEVKVVKKENDIMLEDGWQKFRDDNDLSTGDVLLFTHSQNMSFDIKIYSPSGLERETGNLGEKGRFSDNDETDNDDSVKEIETSYGTNADWKDPNMAWRFIDFCLEAVPTGNRKTVRTMPWEDIRTRLKEEEHLDFTVKQLIYRWNDLKKRYKIWSELVAAAGNAYDPIKNKIKWSKKKWEQYLKEKPEARKFSRRPLEHPMKMKALFDN</sequence>